<dbReference type="AlphaFoldDB" id="A0ABC8RE47"/>
<keyword evidence="3" id="KW-1185">Reference proteome</keyword>
<proteinExistence type="predicted"/>
<dbReference type="Proteomes" id="UP001642360">
    <property type="component" value="Unassembled WGS sequence"/>
</dbReference>
<evidence type="ECO:0000313" key="2">
    <source>
        <dbReference type="EMBL" id="CAK9143238.1"/>
    </source>
</evidence>
<comment type="caution">
    <text evidence="2">The sequence shown here is derived from an EMBL/GenBank/DDBJ whole genome shotgun (WGS) entry which is preliminary data.</text>
</comment>
<feature type="compositionally biased region" description="Low complexity" evidence="1">
    <location>
        <begin position="87"/>
        <end position="98"/>
    </location>
</feature>
<name>A0ABC8RE47_9AQUA</name>
<reference evidence="2 3" key="1">
    <citation type="submission" date="2024-02" db="EMBL/GenBank/DDBJ databases">
        <authorList>
            <person name="Vignale AGUSTIN F."/>
            <person name="Sosa J E."/>
            <person name="Modenutti C."/>
        </authorList>
    </citation>
    <scope>NUCLEOTIDE SEQUENCE [LARGE SCALE GENOMIC DNA]</scope>
</reference>
<protein>
    <submittedName>
        <fullName evidence="2">Uncharacterized protein</fullName>
    </submittedName>
</protein>
<gene>
    <name evidence="2" type="ORF">ILEXP_LOCUS10936</name>
</gene>
<organism evidence="2 3">
    <name type="scientific">Ilex paraguariensis</name>
    <name type="common">yerba mate</name>
    <dbReference type="NCBI Taxonomy" id="185542"/>
    <lineage>
        <taxon>Eukaryota</taxon>
        <taxon>Viridiplantae</taxon>
        <taxon>Streptophyta</taxon>
        <taxon>Embryophyta</taxon>
        <taxon>Tracheophyta</taxon>
        <taxon>Spermatophyta</taxon>
        <taxon>Magnoliopsida</taxon>
        <taxon>eudicotyledons</taxon>
        <taxon>Gunneridae</taxon>
        <taxon>Pentapetalae</taxon>
        <taxon>asterids</taxon>
        <taxon>campanulids</taxon>
        <taxon>Aquifoliales</taxon>
        <taxon>Aquifoliaceae</taxon>
        <taxon>Ilex</taxon>
    </lineage>
</organism>
<dbReference type="EMBL" id="CAUOFW020001281">
    <property type="protein sequence ID" value="CAK9143238.1"/>
    <property type="molecule type" value="Genomic_DNA"/>
</dbReference>
<evidence type="ECO:0000313" key="3">
    <source>
        <dbReference type="Proteomes" id="UP001642360"/>
    </source>
</evidence>
<feature type="region of interest" description="Disordered" evidence="1">
    <location>
        <begin position="86"/>
        <end position="154"/>
    </location>
</feature>
<feature type="compositionally biased region" description="Polar residues" evidence="1">
    <location>
        <begin position="142"/>
        <end position="153"/>
    </location>
</feature>
<feature type="compositionally biased region" description="Pro residues" evidence="1">
    <location>
        <begin position="112"/>
        <end position="141"/>
    </location>
</feature>
<evidence type="ECO:0000256" key="1">
    <source>
        <dbReference type="SAM" id="MobiDB-lite"/>
    </source>
</evidence>
<sequence>MILTPFLSPPRRCSFNLSKEKPFVPWITLLLSPPRSHFFIPLLRIFSSDREGLNPLTMAKLHPLPVVILLSLFLVQRSLCADPLEISPSPSTDLAADSPPSPPPDAAGAPFTSPPAGDPFTSPPTSSPLVPPPSVLSPSPPANSTSKKTQTPALLQQIIRLRNLRLRHRLR</sequence>
<accession>A0ABC8RE47</accession>